<evidence type="ECO:0000256" key="1">
    <source>
        <dbReference type="SAM" id="Coils"/>
    </source>
</evidence>
<sequence length="330" mass="36632">MVDKQKTTDWRVLFASVRGSSHERQNLPNQDAIALWQPSALKLPLILAVSDGHGSAKSFRSEIGSQLAVEIAISCLRGLIEPESSLDKLAQESQLSKQIVTAWRKAVNAHLEQEAFNEQEIAKLREKGGNSACQSLEHNPLLAYGATLLAVLVTEDFILYLQLGDGDILCVSPNGVIRRPFSEDKNLIANETYSLCMKEAWQYFRWRIVPLDEPPPMILVATDGYSNSFADEADFIQIGRDYLELIRSEGSEQVAQDLETFLAATSRGGSGDDITLGIIKKLDERDIIDTLKILKAALQEYQQENETLSQKIASLEASKQQESVNTEIVP</sequence>
<dbReference type="SUPFAM" id="SSF81606">
    <property type="entry name" value="PP2C-like"/>
    <property type="match status" value="1"/>
</dbReference>
<dbReference type="InterPro" id="IPR036457">
    <property type="entry name" value="PPM-type-like_dom_sf"/>
</dbReference>
<organism evidence="3 4">
    <name type="scientific">Gloeothece verrucosa (strain PCC 7822)</name>
    <name type="common">Cyanothece sp. (strain PCC 7822)</name>
    <dbReference type="NCBI Taxonomy" id="497965"/>
    <lineage>
        <taxon>Bacteria</taxon>
        <taxon>Bacillati</taxon>
        <taxon>Cyanobacteriota</taxon>
        <taxon>Cyanophyceae</taxon>
        <taxon>Oscillatoriophycideae</taxon>
        <taxon>Chroococcales</taxon>
        <taxon>Aphanothecaceae</taxon>
        <taxon>Gloeothece</taxon>
        <taxon>Gloeothece verrucosa</taxon>
    </lineage>
</organism>
<dbReference type="Pfam" id="PF13672">
    <property type="entry name" value="PP2C_2"/>
    <property type="match status" value="1"/>
</dbReference>
<feature type="coiled-coil region" evidence="1">
    <location>
        <begin position="284"/>
        <end position="325"/>
    </location>
</feature>
<evidence type="ECO:0000313" key="4">
    <source>
        <dbReference type="Proteomes" id="UP000008206"/>
    </source>
</evidence>
<dbReference type="Gene3D" id="3.60.40.10">
    <property type="entry name" value="PPM-type phosphatase domain"/>
    <property type="match status" value="1"/>
</dbReference>
<proteinExistence type="predicted"/>
<dbReference type="RefSeq" id="WP_013324997.1">
    <property type="nucleotide sequence ID" value="NC_014501.1"/>
</dbReference>
<dbReference type="EMBL" id="CP002198">
    <property type="protein sequence ID" value="ADN16959.1"/>
    <property type="molecule type" value="Genomic_DNA"/>
</dbReference>
<keyword evidence="1" id="KW-0175">Coiled coil</keyword>
<dbReference type="HOGENOM" id="CLU_052010_0_0_3"/>
<dbReference type="AlphaFoldDB" id="E0UJE1"/>
<reference evidence="4" key="1">
    <citation type="journal article" date="2011" name="MBio">
        <title>Novel metabolic attributes of the genus Cyanothece, comprising a group of unicellular nitrogen-fixing Cyanobacteria.</title>
        <authorList>
            <person name="Bandyopadhyay A."/>
            <person name="Elvitigala T."/>
            <person name="Welsh E."/>
            <person name="Stockel J."/>
            <person name="Liberton M."/>
            <person name="Min H."/>
            <person name="Sherman L.A."/>
            <person name="Pakrasi H.B."/>
        </authorList>
    </citation>
    <scope>NUCLEOTIDE SEQUENCE [LARGE SCALE GENOMIC DNA]</scope>
    <source>
        <strain evidence="4">PCC 7822</strain>
    </source>
</reference>
<feature type="domain" description="PPM-type phosphatase" evidence="2">
    <location>
        <begin position="18"/>
        <end position="262"/>
    </location>
</feature>
<dbReference type="STRING" id="497965.Cyan7822_5072"/>
<name>E0UJE1_GLOV7</name>
<evidence type="ECO:0000259" key="2">
    <source>
        <dbReference type="Pfam" id="PF13672"/>
    </source>
</evidence>
<dbReference type="Proteomes" id="UP000008206">
    <property type="component" value="Chromosome"/>
</dbReference>
<dbReference type="OrthoDB" id="9805674at2"/>
<protein>
    <submittedName>
        <fullName evidence="3">Protein serine/threonine phosphatase</fullName>
    </submittedName>
</protein>
<accession>E0UJE1</accession>
<gene>
    <name evidence="3" type="ordered locus">Cyan7822_5072</name>
</gene>
<dbReference type="InterPro" id="IPR001932">
    <property type="entry name" value="PPM-type_phosphatase-like_dom"/>
</dbReference>
<dbReference type="KEGG" id="cyj:Cyan7822_5072"/>
<dbReference type="eggNOG" id="COG0631">
    <property type="taxonomic scope" value="Bacteria"/>
</dbReference>
<evidence type="ECO:0000313" key="3">
    <source>
        <dbReference type="EMBL" id="ADN16959.1"/>
    </source>
</evidence>
<keyword evidence="4" id="KW-1185">Reference proteome</keyword>